<evidence type="ECO:0000256" key="2">
    <source>
        <dbReference type="ARBA" id="ARBA00022664"/>
    </source>
</evidence>
<dbReference type="Gene3D" id="3.30.70.330">
    <property type="match status" value="2"/>
</dbReference>
<gene>
    <name evidence="8" type="ORF">BJ684DRAFT_11613</name>
</gene>
<evidence type="ECO:0000256" key="1">
    <source>
        <dbReference type="ARBA" id="ARBA00007747"/>
    </source>
</evidence>
<dbReference type="GO" id="GO:0005684">
    <property type="term" value="C:U2-type spliceosomal complex"/>
    <property type="evidence" value="ECO:0007669"/>
    <property type="project" value="TreeGrafter"/>
</dbReference>
<evidence type="ECO:0000313" key="9">
    <source>
        <dbReference type="Proteomes" id="UP000267251"/>
    </source>
</evidence>
<dbReference type="Proteomes" id="UP000267251">
    <property type="component" value="Unassembled WGS sequence"/>
</dbReference>
<keyword evidence="9" id="KW-1185">Reference proteome</keyword>
<dbReference type="Pfam" id="PF00076">
    <property type="entry name" value="RRM_1"/>
    <property type="match status" value="2"/>
</dbReference>
<keyword evidence="2" id="KW-0507">mRNA processing</keyword>
<dbReference type="EMBL" id="KZ988368">
    <property type="protein sequence ID" value="RKP12348.1"/>
    <property type="molecule type" value="Genomic_DNA"/>
</dbReference>
<name>A0A4P9Y0S2_9FUNG</name>
<dbReference type="InterPro" id="IPR035979">
    <property type="entry name" value="RBD_domain_sf"/>
</dbReference>
<dbReference type="SUPFAM" id="SSF54928">
    <property type="entry name" value="RNA-binding domain, RBD"/>
    <property type="match status" value="2"/>
</dbReference>
<evidence type="ECO:0000259" key="7">
    <source>
        <dbReference type="PROSITE" id="PS50102"/>
    </source>
</evidence>
<comment type="similarity">
    <text evidence="1">Belongs to the HTATSF1 family.</text>
</comment>
<evidence type="ECO:0000313" key="8">
    <source>
        <dbReference type="EMBL" id="RKP12348.1"/>
    </source>
</evidence>
<keyword evidence="4 6" id="KW-0694">RNA-binding</keyword>
<dbReference type="GO" id="GO:0000398">
    <property type="term" value="P:mRNA splicing, via spliceosome"/>
    <property type="evidence" value="ECO:0007669"/>
    <property type="project" value="InterPro"/>
</dbReference>
<reference evidence="9" key="1">
    <citation type="journal article" date="2018" name="Nat. Microbiol.">
        <title>Leveraging single-cell genomics to expand the fungal tree of life.</title>
        <authorList>
            <person name="Ahrendt S.R."/>
            <person name="Quandt C.A."/>
            <person name="Ciobanu D."/>
            <person name="Clum A."/>
            <person name="Salamov A."/>
            <person name="Andreopoulos B."/>
            <person name="Cheng J.F."/>
            <person name="Woyke T."/>
            <person name="Pelin A."/>
            <person name="Henrissat B."/>
            <person name="Reynolds N.K."/>
            <person name="Benny G.L."/>
            <person name="Smith M.E."/>
            <person name="James T.Y."/>
            <person name="Grigoriev I.V."/>
        </authorList>
    </citation>
    <scope>NUCLEOTIDE SEQUENCE [LARGE SCALE GENOMIC DNA]</scope>
</reference>
<proteinExistence type="inferred from homology"/>
<organism evidence="8 9">
    <name type="scientific">Piptocephalis cylindrospora</name>
    <dbReference type="NCBI Taxonomy" id="1907219"/>
    <lineage>
        <taxon>Eukaryota</taxon>
        <taxon>Fungi</taxon>
        <taxon>Fungi incertae sedis</taxon>
        <taxon>Zoopagomycota</taxon>
        <taxon>Zoopagomycotina</taxon>
        <taxon>Zoopagomycetes</taxon>
        <taxon>Zoopagales</taxon>
        <taxon>Piptocephalidaceae</taxon>
        <taxon>Piptocephalis</taxon>
    </lineage>
</organism>
<dbReference type="InterPro" id="IPR000504">
    <property type="entry name" value="RRM_dom"/>
</dbReference>
<dbReference type="PANTHER" id="PTHR15608:SF0">
    <property type="entry name" value="HIV TAT-SPECIFIC FACTOR 1"/>
    <property type="match status" value="1"/>
</dbReference>
<dbReference type="GO" id="GO:0005686">
    <property type="term" value="C:U2 snRNP"/>
    <property type="evidence" value="ECO:0007669"/>
    <property type="project" value="TreeGrafter"/>
</dbReference>
<dbReference type="InterPro" id="IPR012677">
    <property type="entry name" value="Nucleotide-bd_a/b_plait_sf"/>
</dbReference>
<dbReference type="InterPro" id="IPR034392">
    <property type="entry name" value="TatSF1-like_RRM1"/>
</dbReference>
<evidence type="ECO:0000256" key="4">
    <source>
        <dbReference type="ARBA" id="ARBA00022884"/>
    </source>
</evidence>
<protein>
    <recommendedName>
        <fullName evidence="7">RRM domain-containing protein</fullName>
    </recommendedName>
</protein>
<dbReference type="InterPro" id="IPR034393">
    <property type="entry name" value="TatSF1-like"/>
</dbReference>
<dbReference type="AlphaFoldDB" id="A0A4P9Y0S2"/>
<dbReference type="OrthoDB" id="10258585at2759"/>
<accession>A0A4P9Y0S2</accession>
<evidence type="ECO:0000256" key="3">
    <source>
        <dbReference type="ARBA" id="ARBA00022737"/>
    </source>
</evidence>
<evidence type="ECO:0000256" key="5">
    <source>
        <dbReference type="ARBA" id="ARBA00023187"/>
    </source>
</evidence>
<dbReference type="FunFam" id="3.30.70.330:FF:000105">
    <property type="entry name" value="HIV Tat-specific factor 1 homolog"/>
    <property type="match status" value="1"/>
</dbReference>
<dbReference type="SMART" id="SM00360">
    <property type="entry name" value="RRM"/>
    <property type="match status" value="2"/>
</dbReference>
<dbReference type="PROSITE" id="PS50102">
    <property type="entry name" value="RRM"/>
    <property type="match status" value="1"/>
</dbReference>
<dbReference type="CDD" id="cd12281">
    <property type="entry name" value="RRM1_TatSF1_like"/>
    <property type="match status" value="1"/>
</dbReference>
<dbReference type="PANTHER" id="PTHR15608">
    <property type="entry name" value="SPLICING FACTOR U2AF-ASSOCIATED PROTEIN 2"/>
    <property type="match status" value="1"/>
</dbReference>
<keyword evidence="3" id="KW-0677">Repeat</keyword>
<feature type="non-terminal residue" evidence="8">
    <location>
        <position position="1"/>
    </location>
</feature>
<dbReference type="GO" id="GO:0003723">
    <property type="term" value="F:RNA binding"/>
    <property type="evidence" value="ECO:0007669"/>
    <property type="project" value="UniProtKB-UniRule"/>
</dbReference>
<sequence>PPPPRPNSSIYVTGLPKDTTTEEVSAYFSKCGIIMEDLTYGGKKIKLYTLPDGTLKGDAFITYFKPESVDLAINLLDESSIRPGEDVGLLKVQRGPAGPRVQVDAAVLKKRRTALERKLNWQDEEDEEVRAASKKAKRYSKIVVLVHMFTLKELDDDPELLFDLKEDIQEECAKLGEVAGVAVYDQMEDGVCSVRFKSPESALACVKVMNGRFFGGRRVEASIYDGSRKLHRAQERNTGEEARRLDAFSDWIEGFGSDDEDDDDN</sequence>
<feature type="domain" description="RRM" evidence="7">
    <location>
        <begin position="8"/>
        <end position="94"/>
    </location>
</feature>
<keyword evidence="5" id="KW-0508">mRNA splicing</keyword>
<evidence type="ECO:0000256" key="6">
    <source>
        <dbReference type="PROSITE-ProRule" id="PRU00176"/>
    </source>
</evidence>